<reference evidence="1 2" key="1">
    <citation type="submission" date="2020-12" db="EMBL/GenBank/DDBJ databases">
        <title>Concerted genomic and epigenomic changes stabilize Arabidopsis allopolyploids.</title>
        <authorList>
            <person name="Chen Z."/>
        </authorList>
    </citation>
    <scope>NUCLEOTIDE SEQUENCE [LARGE SCALE GENOMIC DNA]</scope>
    <source>
        <strain evidence="1">Allo738</strain>
        <tissue evidence="1">Leaf</tissue>
    </source>
</reference>
<organism evidence="1 2">
    <name type="scientific">Arabidopsis thaliana x Arabidopsis arenosa</name>
    <dbReference type="NCBI Taxonomy" id="1240361"/>
    <lineage>
        <taxon>Eukaryota</taxon>
        <taxon>Viridiplantae</taxon>
        <taxon>Streptophyta</taxon>
        <taxon>Embryophyta</taxon>
        <taxon>Tracheophyta</taxon>
        <taxon>Spermatophyta</taxon>
        <taxon>Magnoliopsida</taxon>
        <taxon>eudicotyledons</taxon>
        <taxon>Gunneridae</taxon>
        <taxon>Pentapetalae</taxon>
        <taxon>rosids</taxon>
        <taxon>malvids</taxon>
        <taxon>Brassicales</taxon>
        <taxon>Brassicaceae</taxon>
        <taxon>Camelineae</taxon>
        <taxon>Arabidopsis</taxon>
    </lineage>
</organism>
<accession>A0A8T1XFQ9</accession>
<comment type="caution">
    <text evidence="1">The sequence shown here is derived from an EMBL/GenBank/DDBJ whole genome shotgun (WGS) entry which is preliminary data.</text>
</comment>
<dbReference type="AlphaFoldDB" id="A0A8T1XFQ9"/>
<dbReference type="Proteomes" id="UP000694240">
    <property type="component" value="Chromosome 13"/>
</dbReference>
<evidence type="ECO:0000313" key="1">
    <source>
        <dbReference type="EMBL" id="KAG7533308.1"/>
    </source>
</evidence>
<keyword evidence="2" id="KW-1185">Reference proteome</keyword>
<protein>
    <submittedName>
        <fullName evidence="1">Uncharacterized protein</fullName>
    </submittedName>
</protein>
<dbReference type="EMBL" id="JAEFBK010000013">
    <property type="protein sequence ID" value="KAG7533308.1"/>
    <property type="molecule type" value="Genomic_DNA"/>
</dbReference>
<name>A0A8T1XFQ9_9BRAS</name>
<proteinExistence type="predicted"/>
<sequence length="121" mass="13917">MGLKAIENSRFSCKTRNWSSPHHCVSKKQKRECTLAALDSWLGTVHLDKTIKGIPFVIFNDKKSSMGCYRRMIRKELDECSFTVKEAKSRESDSVGGRGGLSFKSPLLEEMRQTKRENFHF</sequence>
<evidence type="ECO:0000313" key="2">
    <source>
        <dbReference type="Proteomes" id="UP000694240"/>
    </source>
</evidence>
<gene>
    <name evidence="1" type="ORF">ISN45_Aa08g009450</name>
</gene>